<protein>
    <recommendedName>
        <fullName evidence="1">SHSP domain-containing protein</fullName>
    </recommendedName>
</protein>
<sequence length="171" mass="19637">MLSPGVSLVVAARLERYSRKNTLQYWDVMDADQGEWGMRDLEDIMWMQAIDMLERAERLQRRFFQPAPSGRQPAWQPPMDVFESSGGLQIVVALPGVSPEEVQVIFSGNVLIVSGQRRLSAELQTGHIHRLEIPYGVFDRRLQIPDGLTLQGWEMRDGCLHLSFRRQRGMK</sequence>
<dbReference type="AlphaFoldDB" id="E6Q9X7"/>
<dbReference type="CDD" id="cd06464">
    <property type="entry name" value="ACD_sHsps-like"/>
    <property type="match status" value="1"/>
</dbReference>
<accession>E6Q9X7</accession>
<proteinExistence type="predicted"/>
<dbReference type="Pfam" id="PF00011">
    <property type="entry name" value="HSP20"/>
    <property type="match status" value="1"/>
</dbReference>
<gene>
    <name evidence="2" type="ORF">CARN5_2589</name>
</gene>
<dbReference type="EMBL" id="CABP01000038">
    <property type="protein sequence ID" value="CBI04003.1"/>
    <property type="molecule type" value="Genomic_DNA"/>
</dbReference>
<dbReference type="InterPro" id="IPR002068">
    <property type="entry name" value="A-crystallin/Hsp20_dom"/>
</dbReference>
<dbReference type="PROSITE" id="PS01031">
    <property type="entry name" value="SHSP"/>
    <property type="match status" value="1"/>
</dbReference>
<name>E6Q9X7_9ZZZZ</name>
<evidence type="ECO:0000313" key="2">
    <source>
        <dbReference type="EMBL" id="CBI04003.1"/>
    </source>
</evidence>
<dbReference type="Gene3D" id="2.60.40.790">
    <property type="match status" value="1"/>
</dbReference>
<feature type="domain" description="SHSP" evidence="1">
    <location>
        <begin position="70"/>
        <end position="171"/>
    </location>
</feature>
<comment type="caution">
    <text evidence="2">The sequence shown here is derived from an EMBL/GenBank/DDBJ whole genome shotgun (WGS) entry which is preliminary data.</text>
</comment>
<organism evidence="2">
    <name type="scientific">mine drainage metagenome</name>
    <dbReference type="NCBI Taxonomy" id="410659"/>
    <lineage>
        <taxon>unclassified sequences</taxon>
        <taxon>metagenomes</taxon>
        <taxon>ecological metagenomes</taxon>
    </lineage>
</organism>
<evidence type="ECO:0000259" key="1">
    <source>
        <dbReference type="PROSITE" id="PS01031"/>
    </source>
</evidence>
<reference evidence="2" key="1">
    <citation type="submission" date="2009-10" db="EMBL/GenBank/DDBJ databases">
        <title>Diversity of trophic interactions inside an arsenic-rich microbial ecosystem.</title>
        <authorList>
            <person name="Bertin P.N."/>
            <person name="Heinrich-Salmeron A."/>
            <person name="Pelletier E."/>
            <person name="Goulhen-Chollet F."/>
            <person name="Arsene-Ploetze F."/>
            <person name="Gallien S."/>
            <person name="Calteau A."/>
            <person name="Vallenet D."/>
            <person name="Casiot C."/>
            <person name="Chane-Woon-Ming B."/>
            <person name="Giloteaux L."/>
            <person name="Barakat M."/>
            <person name="Bonnefoy V."/>
            <person name="Bruneel O."/>
            <person name="Chandler M."/>
            <person name="Cleiss J."/>
            <person name="Duran R."/>
            <person name="Elbaz-Poulichet F."/>
            <person name="Fonknechten N."/>
            <person name="Lauga B."/>
            <person name="Mornico D."/>
            <person name="Ortet P."/>
            <person name="Schaeffer C."/>
            <person name="Siguier P."/>
            <person name="Alexander Thil Smith A."/>
            <person name="Van Dorsselaer A."/>
            <person name="Weissenbach J."/>
            <person name="Medigue C."/>
            <person name="Le Paslier D."/>
        </authorList>
    </citation>
    <scope>NUCLEOTIDE SEQUENCE</scope>
</reference>
<dbReference type="SUPFAM" id="SSF49764">
    <property type="entry name" value="HSP20-like chaperones"/>
    <property type="match status" value="1"/>
</dbReference>
<dbReference type="InterPro" id="IPR008978">
    <property type="entry name" value="HSP20-like_chaperone"/>
</dbReference>